<dbReference type="EMBL" id="JANAVB010006000">
    <property type="protein sequence ID" value="KAJ6845644.1"/>
    <property type="molecule type" value="Genomic_DNA"/>
</dbReference>
<feature type="region of interest" description="Disordered" evidence="1">
    <location>
        <begin position="76"/>
        <end position="155"/>
    </location>
</feature>
<dbReference type="SUPFAM" id="SSF55008">
    <property type="entry name" value="HMA, heavy metal-associated domain"/>
    <property type="match status" value="1"/>
</dbReference>
<name>A0AAX6HYS7_IRIPA</name>
<organism evidence="2 3">
    <name type="scientific">Iris pallida</name>
    <name type="common">Sweet iris</name>
    <dbReference type="NCBI Taxonomy" id="29817"/>
    <lineage>
        <taxon>Eukaryota</taxon>
        <taxon>Viridiplantae</taxon>
        <taxon>Streptophyta</taxon>
        <taxon>Embryophyta</taxon>
        <taxon>Tracheophyta</taxon>
        <taxon>Spermatophyta</taxon>
        <taxon>Magnoliopsida</taxon>
        <taxon>Liliopsida</taxon>
        <taxon>Asparagales</taxon>
        <taxon>Iridaceae</taxon>
        <taxon>Iridoideae</taxon>
        <taxon>Irideae</taxon>
        <taxon>Iris</taxon>
    </lineage>
</organism>
<feature type="compositionally biased region" description="Basic and acidic residues" evidence="1">
    <location>
        <begin position="137"/>
        <end position="155"/>
    </location>
</feature>
<reference evidence="2" key="1">
    <citation type="journal article" date="2023" name="GigaByte">
        <title>Genome assembly of the bearded iris, Iris pallida Lam.</title>
        <authorList>
            <person name="Bruccoleri R.E."/>
            <person name="Oakeley E.J."/>
            <person name="Faust A.M.E."/>
            <person name="Altorfer M."/>
            <person name="Dessus-Babus S."/>
            <person name="Burckhardt D."/>
            <person name="Oertli M."/>
            <person name="Naumann U."/>
            <person name="Petersen F."/>
            <person name="Wong J."/>
        </authorList>
    </citation>
    <scope>NUCLEOTIDE SEQUENCE</scope>
    <source>
        <strain evidence="2">GSM-AAB239-AS_SAM_17_03QT</strain>
    </source>
</reference>
<dbReference type="PANTHER" id="PTHR47488:SF7">
    <property type="entry name" value="HEAVY METAL TRANSPORT_DETOXIFICATION SUPERFAMILY PROTEIN"/>
    <property type="match status" value="1"/>
</dbReference>
<comment type="caution">
    <text evidence="2">The sequence shown here is derived from an EMBL/GenBank/DDBJ whole genome shotgun (WGS) entry which is preliminary data.</text>
</comment>
<proteinExistence type="predicted"/>
<dbReference type="AlphaFoldDB" id="A0AAX6HYS7"/>
<dbReference type="GO" id="GO:1900150">
    <property type="term" value="P:regulation of defense response to fungus"/>
    <property type="evidence" value="ECO:0007669"/>
    <property type="project" value="InterPro"/>
</dbReference>
<feature type="compositionally biased region" description="Pro residues" evidence="1">
    <location>
        <begin position="91"/>
        <end position="133"/>
    </location>
</feature>
<dbReference type="InterPro" id="IPR044169">
    <property type="entry name" value="PI21"/>
</dbReference>
<reference evidence="2" key="2">
    <citation type="submission" date="2023-04" db="EMBL/GenBank/DDBJ databases">
        <authorList>
            <person name="Bruccoleri R.E."/>
            <person name="Oakeley E.J."/>
            <person name="Faust A.-M."/>
            <person name="Dessus-Babus S."/>
            <person name="Altorfer M."/>
            <person name="Burckhardt D."/>
            <person name="Oertli M."/>
            <person name="Naumann U."/>
            <person name="Petersen F."/>
            <person name="Wong J."/>
        </authorList>
    </citation>
    <scope>NUCLEOTIDE SEQUENCE</scope>
    <source>
        <strain evidence="2">GSM-AAB239-AS_SAM_17_03QT</strain>
        <tissue evidence="2">Leaf</tissue>
    </source>
</reference>
<feature type="compositionally biased region" description="Basic and acidic residues" evidence="1">
    <location>
        <begin position="76"/>
        <end position="90"/>
    </location>
</feature>
<evidence type="ECO:0000256" key="1">
    <source>
        <dbReference type="SAM" id="MobiDB-lite"/>
    </source>
</evidence>
<evidence type="ECO:0000313" key="2">
    <source>
        <dbReference type="EMBL" id="KAJ6845644.1"/>
    </source>
</evidence>
<dbReference type="Proteomes" id="UP001140949">
    <property type="component" value="Unassembled WGS sequence"/>
</dbReference>
<dbReference type="Gene3D" id="3.30.70.100">
    <property type="match status" value="1"/>
</dbReference>
<dbReference type="PRINTS" id="PR01217">
    <property type="entry name" value="PRICHEXTENSN"/>
</dbReference>
<dbReference type="GO" id="GO:0046872">
    <property type="term" value="F:metal ion binding"/>
    <property type="evidence" value="ECO:0007669"/>
    <property type="project" value="InterPro"/>
</dbReference>
<gene>
    <name evidence="2" type="ORF">M6B38_286385</name>
</gene>
<keyword evidence="3" id="KW-1185">Reference proteome</keyword>
<accession>A0AAX6HYS7</accession>
<protein>
    <submittedName>
        <fullName evidence="2">Uncharacterized protein</fullName>
    </submittedName>
</protein>
<evidence type="ECO:0000313" key="3">
    <source>
        <dbReference type="Proteomes" id="UP001140949"/>
    </source>
</evidence>
<dbReference type="InterPro" id="IPR036163">
    <property type="entry name" value="HMA_dom_sf"/>
</dbReference>
<dbReference type="PANTHER" id="PTHR47488">
    <property type="entry name" value="HEAVY METAL TRANSPORT/DETOXIFICATION SUPERFAMILY PROTEIN"/>
    <property type="match status" value="1"/>
</dbReference>
<sequence length="246" mass="26784">MSEKISTIIIKVDLQCNQCYRKIRKTLCKLQDRGKITSIVYDEKNDTVIVKGPSDPKKLIKQICCDACKVIKDIQILEDKPKPPPEKPKPDPPPPAPEPAPPAPEPQPPAPPPPPPPPAPEPAPAPPPAPAPEPEPEPPKKVEPDPPKPEPEVQKPDPVYPYPFWTPGSVPPPGPVCCCRPWFEAYYGGCKCCSCGCIYGSTCHGPSQPPPPPPPPQVIYVNPPPCYDGPKTCQFICEDDPSCRIM</sequence>